<evidence type="ECO:0000256" key="4">
    <source>
        <dbReference type="SAM" id="Coils"/>
    </source>
</evidence>
<evidence type="ECO:0000256" key="2">
    <source>
        <dbReference type="ARBA" id="ARBA00023186"/>
    </source>
</evidence>
<comment type="similarity">
    <text evidence="1 3">Belongs to the prefoldin subunit alpha family.</text>
</comment>
<sequence>MMEVEGNPRGIPAAPFVDDVAKFVPDGDYEGTLRKFQEMISKYRFMETHLLQRKAGLESKAPEIKKTLEMVLFLKSKEDSDEPIATEFELSDTLWARASIPPTKTVNLWLGANVMLEYTLDEASELLSTKLKSALTTLEQVNEDLEFLKEQITTVEVNMARVYNDDVRRRRLEKDAGGSSA</sequence>
<comment type="function">
    <text evidence="3">Binds specifically to cytosolic chaperonin (c-CPN) and transfers target proteins to it. Binds to nascent polypeptide chain and promotes folding in an environment in which there are many competing pathways for nonnative proteins.</text>
</comment>
<evidence type="ECO:0000256" key="3">
    <source>
        <dbReference type="PIRNR" id="PIRNR016396"/>
    </source>
</evidence>
<dbReference type="SUPFAM" id="SSF46579">
    <property type="entry name" value="Prefoldin"/>
    <property type="match status" value="1"/>
</dbReference>
<gene>
    <name evidence="5" type="ORF">HK105_205696</name>
</gene>
<evidence type="ECO:0000313" key="5">
    <source>
        <dbReference type="EMBL" id="KAL2914765.1"/>
    </source>
</evidence>
<dbReference type="PANTHER" id="PTHR12409">
    <property type="entry name" value="PREFOLDIN SUBUNIT 3"/>
    <property type="match status" value="1"/>
</dbReference>
<accession>A0ABR4N5N8</accession>
<dbReference type="InterPro" id="IPR004127">
    <property type="entry name" value="Prefoldin_subunit_alpha"/>
</dbReference>
<feature type="coiled-coil region" evidence="4">
    <location>
        <begin position="131"/>
        <end position="158"/>
    </location>
</feature>
<dbReference type="InterPro" id="IPR009053">
    <property type="entry name" value="Prefoldin"/>
</dbReference>
<dbReference type="InterPro" id="IPR016655">
    <property type="entry name" value="PFD3"/>
</dbReference>
<dbReference type="Gene3D" id="1.10.287.370">
    <property type="match status" value="1"/>
</dbReference>
<proteinExistence type="inferred from homology"/>
<dbReference type="Pfam" id="PF02996">
    <property type="entry name" value="Prefoldin"/>
    <property type="match status" value="1"/>
</dbReference>
<dbReference type="PANTHER" id="PTHR12409:SF0">
    <property type="entry name" value="PREFOLDIN SUBUNIT 3"/>
    <property type="match status" value="1"/>
</dbReference>
<keyword evidence="2 3" id="KW-0143">Chaperone</keyword>
<comment type="subunit">
    <text evidence="3">Heterohexamer of two PFD-alpha type and four PFD-beta type subunits.</text>
</comment>
<protein>
    <recommendedName>
        <fullName evidence="3">Prefoldin subunit 3</fullName>
    </recommendedName>
</protein>
<organism evidence="5 6">
    <name type="scientific">Polyrhizophydium stewartii</name>
    <dbReference type="NCBI Taxonomy" id="2732419"/>
    <lineage>
        <taxon>Eukaryota</taxon>
        <taxon>Fungi</taxon>
        <taxon>Fungi incertae sedis</taxon>
        <taxon>Chytridiomycota</taxon>
        <taxon>Chytridiomycota incertae sedis</taxon>
        <taxon>Chytridiomycetes</taxon>
        <taxon>Rhizophydiales</taxon>
        <taxon>Rhizophydiales incertae sedis</taxon>
        <taxon>Polyrhizophydium</taxon>
    </lineage>
</organism>
<keyword evidence="4" id="KW-0175">Coiled coil</keyword>
<dbReference type="Proteomes" id="UP001527925">
    <property type="component" value="Unassembled WGS sequence"/>
</dbReference>
<evidence type="ECO:0000256" key="1">
    <source>
        <dbReference type="ARBA" id="ARBA00010048"/>
    </source>
</evidence>
<dbReference type="CDD" id="cd23156">
    <property type="entry name" value="Prefoldin_3"/>
    <property type="match status" value="1"/>
</dbReference>
<reference evidence="5 6" key="1">
    <citation type="submission" date="2023-09" db="EMBL/GenBank/DDBJ databases">
        <title>Pangenome analysis of Batrachochytrium dendrobatidis and related Chytrids.</title>
        <authorList>
            <person name="Yacoub M.N."/>
            <person name="Stajich J.E."/>
            <person name="James T.Y."/>
        </authorList>
    </citation>
    <scope>NUCLEOTIDE SEQUENCE [LARGE SCALE GENOMIC DNA]</scope>
    <source>
        <strain evidence="5 6">JEL0888</strain>
    </source>
</reference>
<keyword evidence="6" id="KW-1185">Reference proteome</keyword>
<evidence type="ECO:0000313" key="6">
    <source>
        <dbReference type="Proteomes" id="UP001527925"/>
    </source>
</evidence>
<dbReference type="EMBL" id="JADGIZ020000030">
    <property type="protein sequence ID" value="KAL2914765.1"/>
    <property type="molecule type" value="Genomic_DNA"/>
</dbReference>
<dbReference type="PIRSF" id="PIRSF016396">
    <property type="entry name" value="Prefoldin_subunit_3"/>
    <property type="match status" value="1"/>
</dbReference>
<comment type="caution">
    <text evidence="5">The sequence shown here is derived from an EMBL/GenBank/DDBJ whole genome shotgun (WGS) entry which is preliminary data.</text>
</comment>
<name>A0ABR4N5N8_9FUNG</name>